<organism evidence="6 7">
    <name type="scientific">Elioraea tepida</name>
    <dbReference type="NCBI Taxonomy" id="2843330"/>
    <lineage>
        <taxon>Bacteria</taxon>
        <taxon>Pseudomonadati</taxon>
        <taxon>Pseudomonadota</taxon>
        <taxon>Alphaproteobacteria</taxon>
        <taxon>Acetobacterales</taxon>
        <taxon>Elioraeaceae</taxon>
        <taxon>Elioraea</taxon>
    </lineage>
</organism>
<evidence type="ECO:0000256" key="2">
    <source>
        <dbReference type="ARBA" id="ARBA00008954"/>
    </source>
</evidence>
<dbReference type="GO" id="GO:0030170">
    <property type="term" value="F:pyridoxal phosphate binding"/>
    <property type="evidence" value="ECO:0007669"/>
    <property type="project" value="InterPro"/>
</dbReference>
<name>A0A975U1M8_9PROT</name>
<keyword evidence="4 5" id="KW-0663">Pyridoxal phosphate</keyword>
<dbReference type="Pfam" id="PF00202">
    <property type="entry name" value="Aminotran_3"/>
    <property type="match status" value="1"/>
</dbReference>
<accession>A0A975U1M8</accession>
<dbReference type="AlphaFoldDB" id="A0A975U1M8"/>
<gene>
    <name evidence="6" type="ORF">KO353_15430</name>
</gene>
<protein>
    <submittedName>
        <fullName evidence="6">Aspartate aminotransferase family protein</fullName>
    </submittedName>
</protein>
<dbReference type="KEGG" id="elio:KO353_15430"/>
<proteinExistence type="inferred from homology"/>
<evidence type="ECO:0000313" key="6">
    <source>
        <dbReference type="EMBL" id="QXM24600.1"/>
    </source>
</evidence>
<comment type="cofactor">
    <cofactor evidence="1">
        <name>pyridoxal 5'-phosphate</name>
        <dbReference type="ChEBI" id="CHEBI:597326"/>
    </cofactor>
</comment>
<dbReference type="InterPro" id="IPR049704">
    <property type="entry name" value="Aminotrans_3_PPA_site"/>
</dbReference>
<dbReference type="EMBL" id="CP076448">
    <property type="protein sequence ID" value="QXM24600.1"/>
    <property type="molecule type" value="Genomic_DNA"/>
</dbReference>
<dbReference type="FunFam" id="3.40.640.10:FF:000004">
    <property type="entry name" value="Acetylornithine aminotransferase"/>
    <property type="match status" value="1"/>
</dbReference>
<dbReference type="CDD" id="cd00610">
    <property type="entry name" value="OAT_like"/>
    <property type="match status" value="1"/>
</dbReference>
<keyword evidence="7" id="KW-1185">Reference proteome</keyword>
<dbReference type="NCBIfam" id="NF005685">
    <property type="entry name" value="PRK07483.1"/>
    <property type="match status" value="1"/>
</dbReference>
<evidence type="ECO:0000256" key="1">
    <source>
        <dbReference type="ARBA" id="ARBA00001933"/>
    </source>
</evidence>
<dbReference type="InterPro" id="IPR005814">
    <property type="entry name" value="Aminotrans_3"/>
</dbReference>
<sequence>MQDMSRIIHRDLRAPPPVAVRAKGLWIEDDQGRRYADACGGAAVSCLGHAHPALVAAVRDQVGRLDYVHTGFFSNRPAEELARVMLTDAPAGLSHIYFVSGGSEAIEASLKIARQYFVERGEPGRTRFIARRQSYHGNTLGALSVGGNMARRALYDPILIPASLVEPCFAYRFKREDETEEEYGARAAASLEAEILRHPPGTVAAFLAETVVGATAGSVPPVPGYFRRIREICDRHGVLLILDEVMSGMGRCGTLHACTAEGIVPDILVVAKGLGAGVQPIGAMLVSEAIVDAIRDGSGAFQHGHTYLSHPVACAAALAVQRELREGGLLERVAPMGAVLADLLTERFGNHPHVGDIRGRGLFWSIELVADRATREPFDPARKLHARVREAAMARGLLVYPMGGTIDGRRGDHVTLAPPFTVTEEELAMIVERLGDAVEAALEA</sequence>
<keyword evidence="3 6" id="KW-0032">Aminotransferase</keyword>
<dbReference type="PANTHER" id="PTHR43094:SF1">
    <property type="entry name" value="AMINOTRANSFERASE CLASS-III"/>
    <property type="match status" value="1"/>
</dbReference>
<dbReference type="GO" id="GO:0008483">
    <property type="term" value="F:transaminase activity"/>
    <property type="evidence" value="ECO:0007669"/>
    <property type="project" value="UniProtKB-KW"/>
</dbReference>
<evidence type="ECO:0000313" key="7">
    <source>
        <dbReference type="Proteomes" id="UP000694001"/>
    </source>
</evidence>
<evidence type="ECO:0000256" key="3">
    <source>
        <dbReference type="ARBA" id="ARBA00022576"/>
    </source>
</evidence>
<reference evidence="6" key="1">
    <citation type="submission" date="2021-06" db="EMBL/GenBank/DDBJ databases">
        <title>Elioraea tepida, sp. nov., a moderately thermophilic aerobic anoxygenic phototrophic bacterium isolated from an alkaline siliceous hot spring mat community in Yellowstone National Park, WY, USA.</title>
        <authorList>
            <person name="Saini M.K."/>
            <person name="Yoshida S."/>
            <person name="Sebastian A."/>
            <person name="Hirose S."/>
            <person name="Hara E."/>
            <person name="Tamaki H."/>
            <person name="Soulier N.T."/>
            <person name="Albert I."/>
            <person name="Hanada S."/>
            <person name="Bryant D.A."/>
            <person name="Tank M."/>
        </authorList>
    </citation>
    <scope>NUCLEOTIDE SEQUENCE</scope>
    <source>
        <strain evidence="6">MS-P2</strain>
    </source>
</reference>
<evidence type="ECO:0000256" key="4">
    <source>
        <dbReference type="ARBA" id="ARBA00022898"/>
    </source>
</evidence>
<evidence type="ECO:0000256" key="5">
    <source>
        <dbReference type="RuleBase" id="RU003560"/>
    </source>
</evidence>
<dbReference type="Proteomes" id="UP000694001">
    <property type="component" value="Chromosome"/>
</dbReference>
<dbReference type="PIRSF" id="PIRSF000521">
    <property type="entry name" value="Transaminase_4ab_Lys_Orn"/>
    <property type="match status" value="1"/>
</dbReference>
<dbReference type="GO" id="GO:0005829">
    <property type="term" value="C:cytosol"/>
    <property type="evidence" value="ECO:0007669"/>
    <property type="project" value="TreeGrafter"/>
</dbReference>
<dbReference type="PANTHER" id="PTHR43094">
    <property type="entry name" value="AMINOTRANSFERASE"/>
    <property type="match status" value="1"/>
</dbReference>
<comment type="similarity">
    <text evidence="2 5">Belongs to the class-III pyridoxal-phosphate-dependent aminotransferase family.</text>
</comment>
<keyword evidence="3 6" id="KW-0808">Transferase</keyword>
<dbReference type="PROSITE" id="PS00600">
    <property type="entry name" value="AA_TRANSFER_CLASS_3"/>
    <property type="match status" value="1"/>
</dbReference>